<dbReference type="InterPro" id="IPR002123">
    <property type="entry name" value="Plipid/glycerol_acylTrfase"/>
</dbReference>
<gene>
    <name evidence="4" type="ORF">IQ235_11905</name>
</gene>
<dbReference type="SUPFAM" id="SSF69593">
    <property type="entry name" value="Glycerol-3-phosphate (1)-acyltransferase"/>
    <property type="match status" value="1"/>
</dbReference>
<feature type="domain" description="Phospholipid/glycerol acyltransferase" evidence="3">
    <location>
        <begin position="19"/>
        <end position="140"/>
    </location>
</feature>
<evidence type="ECO:0000259" key="3">
    <source>
        <dbReference type="SMART" id="SM00563"/>
    </source>
</evidence>
<keyword evidence="2 4" id="KW-0012">Acyltransferase</keyword>
<keyword evidence="5" id="KW-1185">Reference proteome</keyword>
<dbReference type="GO" id="GO:0003841">
    <property type="term" value="F:1-acylglycerol-3-phosphate O-acyltransferase activity"/>
    <property type="evidence" value="ECO:0007669"/>
    <property type="project" value="TreeGrafter"/>
</dbReference>
<proteinExistence type="predicted"/>
<comment type="caution">
    <text evidence="4">The sequence shown here is derived from an EMBL/GenBank/DDBJ whole genome shotgun (WGS) entry which is preliminary data.</text>
</comment>
<evidence type="ECO:0000256" key="2">
    <source>
        <dbReference type="ARBA" id="ARBA00023315"/>
    </source>
</evidence>
<dbReference type="CDD" id="cd07989">
    <property type="entry name" value="LPLAT_AGPAT-like"/>
    <property type="match status" value="1"/>
</dbReference>
<name>A0A928ZA85_9CYAN</name>
<evidence type="ECO:0000313" key="5">
    <source>
        <dbReference type="Proteomes" id="UP000621799"/>
    </source>
</evidence>
<protein>
    <submittedName>
        <fullName evidence="4">1-acyl-sn-glycerol-3-phosphate acyltransferase</fullName>
    </submittedName>
</protein>
<dbReference type="EMBL" id="JADEXN010000202">
    <property type="protein sequence ID" value="MBE9041486.1"/>
    <property type="molecule type" value="Genomic_DNA"/>
</dbReference>
<dbReference type="Proteomes" id="UP000621799">
    <property type="component" value="Unassembled WGS sequence"/>
</dbReference>
<dbReference type="AlphaFoldDB" id="A0A928ZA85"/>
<dbReference type="PANTHER" id="PTHR10434:SF66">
    <property type="entry name" value="PHOSPHOLIPID_GLYCEROL ACYLTRANSFERASE DOMAIN-CONTAINING PROTEIN"/>
    <property type="match status" value="1"/>
</dbReference>
<evidence type="ECO:0000256" key="1">
    <source>
        <dbReference type="ARBA" id="ARBA00022679"/>
    </source>
</evidence>
<evidence type="ECO:0000313" key="4">
    <source>
        <dbReference type="EMBL" id="MBE9041486.1"/>
    </source>
</evidence>
<sequence length="225" mass="25378">MGTRMFVYHEDRIPIDGPVLVVGNHRSFMDAPVLMAALKRPIRFACHHYMGQVPVMRDIVTSLGCFPLPEPERRQQGFLHRGSELLHAQQMVGIFPEGAQPMVNFTSPKKVGDFHRGFAHLAFRSSAPNLAVLPVAIASTDETTYPAVPVKLLGLFDPSEPLFDGWGWHPMVVYHRLSILIGRPYWITQSERQAYQGRQAKTTVSNLVDYTHREITMLLQGCKDS</sequence>
<dbReference type="PANTHER" id="PTHR10434">
    <property type="entry name" value="1-ACYL-SN-GLYCEROL-3-PHOSPHATE ACYLTRANSFERASE"/>
    <property type="match status" value="1"/>
</dbReference>
<dbReference type="SMART" id="SM00563">
    <property type="entry name" value="PlsC"/>
    <property type="match status" value="1"/>
</dbReference>
<accession>A0A928ZA85</accession>
<keyword evidence="1" id="KW-0808">Transferase</keyword>
<dbReference type="GO" id="GO:0006654">
    <property type="term" value="P:phosphatidic acid biosynthetic process"/>
    <property type="evidence" value="ECO:0007669"/>
    <property type="project" value="TreeGrafter"/>
</dbReference>
<organism evidence="4 5">
    <name type="scientific">Zarconia navalis LEGE 11467</name>
    <dbReference type="NCBI Taxonomy" id="1828826"/>
    <lineage>
        <taxon>Bacteria</taxon>
        <taxon>Bacillati</taxon>
        <taxon>Cyanobacteriota</taxon>
        <taxon>Cyanophyceae</taxon>
        <taxon>Oscillatoriophycideae</taxon>
        <taxon>Oscillatoriales</taxon>
        <taxon>Oscillatoriales incertae sedis</taxon>
        <taxon>Zarconia</taxon>
        <taxon>Zarconia navalis</taxon>
    </lineage>
</organism>
<reference evidence="4" key="1">
    <citation type="submission" date="2020-10" db="EMBL/GenBank/DDBJ databases">
        <authorList>
            <person name="Castelo-Branco R."/>
            <person name="Eusebio N."/>
            <person name="Adriana R."/>
            <person name="Vieira A."/>
            <person name="Brugerolle De Fraissinette N."/>
            <person name="Rezende De Castro R."/>
            <person name="Schneider M.P."/>
            <person name="Vasconcelos V."/>
            <person name="Leao P.N."/>
        </authorList>
    </citation>
    <scope>NUCLEOTIDE SEQUENCE</scope>
    <source>
        <strain evidence="4">LEGE 11467</strain>
    </source>
</reference>
<dbReference type="Pfam" id="PF01553">
    <property type="entry name" value="Acyltransferase"/>
    <property type="match status" value="1"/>
</dbReference>